<dbReference type="InterPro" id="IPR000150">
    <property type="entry name" value="Cof"/>
</dbReference>
<organism evidence="1 2">
    <name type="scientific">Mesobacillus campisalis</name>
    <dbReference type="NCBI Taxonomy" id="1408103"/>
    <lineage>
        <taxon>Bacteria</taxon>
        <taxon>Bacillati</taxon>
        <taxon>Bacillota</taxon>
        <taxon>Bacilli</taxon>
        <taxon>Bacillales</taxon>
        <taxon>Bacillaceae</taxon>
        <taxon>Mesobacillus</taxon>
    </lineage>
</organism>
<keyword evidence="2" id="KW-1185">Reference proteome</keyword>
<dbReference type="EMBL" id="LAYY01000048">
    <property type="protein sequence ID" value="KKK36004.1"/>
    <property type="molecule type" value="Genomic_DNA"/>
</dbReference>
<dbReference type="InterPro" id="IPR036412">
    <property type="entry name" value="HAD-like_sf"/>
</dbReference>
<comment type="caution">
    <text evidence="1">The sequence shown here is derived from an EMBL/GenBank/DDBJ whole genome shotgun (WGS) entry which is preliminary data.</text>
</comment>
<proteinExistence type="predicted"/>
<dbReference type="InterPro" id="IPR006379">
    <property type="entry name" value="HAD-SF_hydro_IIB"/>
</dbReference>
<dbReference type="InterPro" id="IPR023214">
    <property type="entry name" value="HAD_sf"/>
</dbReference>
<dbReference type="GO" id="GO:0000287">
    <property type="term" value="F:magnesium ion binding"/>
    <property type="evidence" value="ECO:0007669"/>
    <property type="project" value="TreeGrafter"/>
</dbReference>
<name>A0A0M2SMV5_9BACI</name>
<dbReference type="NCBIfam" id="TIGR01484">
    <property type="entry name" value="HAD-SF-IIB"/>
    <property type="match status" value="1"/>
</dbReference>
<dbReference type="AlphaFoldDB" id="A0A0M2SMV5"/>
<protein>
    <submittedName>
        <fullName evidence="1">Haloacid dehalogenase</fullName>
    </submittedName>
</protein>
<dbReference type="Proteomes" id="UP000034166">
    <property type="component" value="Unassembled WGS sequence"/>
</dbReference>
<accession>A0A0M2SMV5</accession>
<dbReference type="PANTHER" id="PTHR10000:SF50">
    <property type="entry name" value="STRESS RESPONSE PROTEIN YHAX"/>
    <property type="match status" value="1"/>
</dbReference>
<dbReference type="GO" id="GO:0005829">
    <property type="term" value="C:cytosol"/>
    <property type="evidence" value="ECO:0007669"/>
    <property type="project" value="TreeGrafter"/>
</dbReference>
<dbReference type="CDD" id="cd07516">
    <property type="entry name" value="HAD_Pase"/>
    <property type="match status" value="1"/>
</dbReference>
<dbReference type="Gene3D" id="3.30.1240.10">
    <property type="match status" value="1"/>
</dbReference>
<dbReference type="Gene3D" id="3.40.50.1000">
    <property type="entry name" value="HAD superfamily/HAD-like"/>
    <property type="match status" value="1"/>
</dbReference>
<dbReference type="RefSeq" id="WP_046525827.1">
    <property type="nucleotide sequence ID" value="NZ_LAYY01000048.1"/>
</dbReference>
<dbReference type="GO" id="GO:0016791">
    <property type="term" value="F:phosphatase activity"/>
    <property type="evidence" value="ECO:0007669"/>
    <property type="project" value="TreeGrafter"/>
</dbReference>
<dbReference type="Pfam" id="PF08282">
    <property type="entry name" value="Hydrolase_3"/>
    <property type="match status" value="1"/>
</dbReference>
<dbReference type="SUPFAM" id="SSF56784">
    <property type="entry name" value="HAD-like"/>
    <property type="match status" value="1"/>
</dbReference>
<reference evidence="1 2" key="1">
    <citation type="submission" date="2015-04" db="EMBL/GenBank/DDBJ databases">
        <title>Taxonomic description and genome sequence of Bacillus campisalis sp. nov., a novel member of the genus Bacillus isolated from solar saltern.</title>
        <authorList>
            <person name="Mathan Kumar R."/>
            <person name="Kaur G."/>
            <person name="Kumar A."/>
            <person name="Singh N.K."/>
            <person name="Kaur N."/>
            <person name="Kumar N."/>
            <person name="Mayilraj S."/>
        </authorList>
    </citation>
    <scope>NUCLEOTIDE SEQUENCE [LARGE SCALE GENOMIC DNA]</scope>
    <source>
        <strain evidence="1 2">SA2-6</strain>
    </source>
</reference>
<gene>
    <name evidence="1" type="ORF">WQ57_21740</name>
</gene>
<dbReference type="NCBIfam" id="TIGR00099">
    <property type="entry name" value="Cof-subfamily"/>
    <property type="match status" value="1"/>
</dbReference>
<sequence length="290" mass="32545">MIYRLLALNVDGTVIQDNGRIHKSTKEAIAYVQQKGVYVTLLTSRSFPSARKVAKALKINNAMLVTHQGAYIAQQLGKPVMAKLIPEDVTYEIIRFLEGFPCQIRIVHDEYSLANKYKLNHNLLAKTVFTTGDPMFYSQQFVDSISDTLKDDPATAPKIEVYFEYEDDLTDAREALVSMFSEINMTQLNDLRLDILPQGVSKLNGMISLGEQLGIALKEMVVIGDGQDDIEILKACGLGVAMGNASPEVKRASDWVTRSNNQNGVAYMVKEHFRKQHPISFLRKMNILKK</sequence>
<evidence type="ECO:0000313" key="2">
    <source>
        <dbReference type="Proteomes" id="UP000034166"/>
    </source>
</evidence>
<dbReference type="OrthoDB" id="9790031at2"/>
<dbReference type="PATRIC" id="fig|1408103.3.peg.4764"/>
<evidence type="ECO:0000313" key="1">
    <source>
        <dbReference type="EMBL" id="KKK36004.1"/>
    </source>
</evidence>
<dbReference type="PANTHER" id="PTHR10000">
    <property type="entry name" value="PHOSPHOSERINE PHOSPHATASE"/>
    <property type="match status" value="1"/>
</dbReference>